<evidence type="ECO:0000313" key="3">
    <source>
        <dbReference type="Proteomes" id="UP000245207"/>
    </source>
</evidence>
<dbReference type="Pfam" id="PF00171">
    <property type="entry name" value="Aldedh"/>
    <property type="match status" value="1"/>
</dbReference>
<gene>
    <name evidence="2" type="ORF">CTI12_AA499580</name>
</gene>
<feature type="domain" description="Aldehyde dehydrogenase" evidence="1">
    <location>
        <begin position="64"/>
        <end position="144"/>
    </location>
</feature>
<dbReference type="InterPro" id="IPR016163">
    <property type="entry name" value="Ald_DH_C"/>
</dbReference>
<dbReference type="EMBL" id="PKPP01009823">
    <property type="protein sequence ID" value="PWA47408.1"/>
    <property type="molecule type" value="Genomic_DNA"/>
</dbReference>
<dbReference type="Proteomes" id="UP000245207">
    <property type="component" value="Unassembled WGS sequence"/>
</dbReference>
<proteinExistence type="predicted"/>
<reference evidence="2 3" key="1">
    <citation type="journal article" date="2018" name="Mol. Plant">
        <title>The genome of Artemisia annua provides insight into the evolution of Asteraceae family and artemisinin biosynthesis.</title>
        <authorList>
            <person name="Shen Q."/>
            <person name="Zhang L."/>
            <person name="Liao Z."/>
            <person name="Wang S."/>
            <person name="Yan T."/>
            <person name="Shi P."/>
            <person name="Liu M."/>
            <person name="Fu X."/>
            <person name="Pan Q."/>
            <person name="Wang Y."/>
            <person name="Lv Z."/>
            <person name="Lu X."/>
            <person name="Zhang F."/>
            <person name="Jiang W."/>
            <person name="Ma Y."/>
            <person name="Chen M."/>
            <person name="Hao X."/>
            <person name="Li L."/>
            <person name="Tang Y."/>
            <person name="Lv G."/>
            <person name="Zhou Y."/>
            <person name="Sun X."/>
            <person name="Brodelius P.E."/>
            <person name="Rose J.K.C."/>
            <person name="Tang K."/>
        </authorList>
    </citation>
    <scope>NUCLEOTIDE SEQUENCE [LARGE SCALE GENOMIC DNA]</scope>
    <source>
        <strain evidence="3">cv. Huhao1</strain>
        <tissue evidence="2">Leaf</tissue>
    </source>
</reference>
<dbReference type="AlphaFoldDB" id="A0A2U1LEJ0"/>
<dbReference type="GO" id="GO:0016620">
    <property type="term" value="F:oxidoreductase activity, acting on the aldehyde or oxo group of donors, NAD or NADP as acceptor"/>
    <property type="evidence" value="ECO:0007669"/>
    <property type="project" value="InterPro"/>
</dbReference>
<sequence>MWQTIKTEVQQGGLIRSHHRGEDSLQDYRGLLFLNISVKEYDLSNVQSTRRDVSICKASHVIQHSDDMLIAKDEIFGLVQSILKFKDTNEIIQRSNATQFGLAAGVFTQNLDTANTLTLVLKAGTVWINCFDIFDDAIPFGGYKFQI</sequence>
<evidence type="ECO:0000259" key="1">
    <source>
        <dbReference type="Pfam" id="PF00171"/>
    </source>
</evidence>
<evidence type="ECO:0000313" key="2">
    <source>
        <dbReference type="EMBL" id="PWA47408.1"/>
    </source>
</evidence>
<name>A0A2U1LEJ0_ARTAN</name>
<protein>
    <submittedName>
        <fullName evidence="2">Delta l-pyrroline-5-carboxylate synthetase</fullName>
    </submittedName>
</protein>
<organism evidence="2 3">
    <name type="scientific">Artemisia annua</name>
    <name type="common">Sweet wormwood</name>
    <dbReference type="NCBI Taxonomy" id="35608"/>
    <lineage>
        <taxon>Eukaryota</taxon>
        <taxon>Viridiplantae</taxon>
        <taxon>Streptophyta</taxon>
        <taxon>Embryophyta</taxon>
        <taxon>Tracheophyta</taxon>
        <taxon>Spermatophyta</taxon>
        <taxon>Magnoliopsida</taxon>
        <taxon>eudicotyledons</taxon>
        <taxon>Gunneridae</taxon>
        <taxon>Pentapetalae</taxon>
        <taxon>asterids</taxon>
        <taxon>campanulids</taxon>
        <taxon>Asterales</taxon>
        <taxon>Asteraceae</taxon>
        <taxon>Asteroideae</taxon>
        <taxon>Anthemideae</taxon>
        <taxon>Artemisiinae</taxon>
        <taxon>Artemisia</taxon>
    </lineage>
</organism>
<dbReference type="PANTHER" id="PTHR11699">
    <property type="entry name" value="ALDEHYDE DEHYDROGENASE-RELATED"/>
    <property type="match status" value="1"/>
</dbReference>
<dbReference type="STRING" id="35608.A0A2U1LEJ0"/>
<dbReference type="InterPro" id="IPR015590">
    <property type="entry name" value="Aldehyde_DH_dom"/>
</dbReference>
<comment type="caution">
    <text evidence="2">The sequence shown here is derived from an EMBL/GenBank/DDBJ whole genome shotgun (WGS) entry which is preliminary data.</text>
</comment>
<dbReference type="OrthoDB" id="310895at2759"/>
<accession>A0A2U1LEJ0</accession>
<dbReference type="InterPro" id="IPR016161">
    <property type="entry name" value="Ald_DH/histidinol_DH"/>
</dbReference>
<dbReference type="Gene3D" id="3.40.309.10">
    <property type="entry name" value="Aldehyde Dehydrogenase, Chain A, domain 2"/>
    <property type="match status" value="1"/>
</dbReference>
<keyword evidence="3" id="KW-1185">Reference proteome</keyword>
<dbReference type="SUPFAM" id="SSF53720">
    <property type="entry name" value="ALDH-like"/>
    <property type="match status" value="1"/>
</dbReference>